<sequence length="47" mass="5395">MSEWIEIVCVNDEDYVSKSHSLLSEWIEIISASVAYLADPYVSLFIE</sequence>
<proteinExistence type="predicted"/>
<accession>A0AA91GEC3</accession>
<organism evidence="1 2">
    <name type="scientific">Enterococcus silesiacus</name>
    <dbReference type="NCBI Taxonomy" id="332949"/>
    <lineage>
        <taxon>Bacteria</taxon>
        <taxon>Bacillati</taxon>
        <taxon>Bacillota</taxon>
        <taxon>Bacilli</taxon>
        <taxon>Lactobacillales</taxon>
        <taxon>Enterococcaceae</taxon>
        <taxon>Enterococcus</taxon>
    </lineage>
</organism>
<protein>
    <submittedName>
        <fullName evidence="1">Uncharacterized protein</fullName>
    </submittedName>
</protein>
<dbReference type="EMBL" id="JXLC01000025">
    <property type="protein sequence ID" value="OJG88567.1"/>
    <property type="molecule type" value="Genomic_DNA"/>
</dbReference>
<evidence type="ECO:0000313" key="2">
    <source>
        <dbReference type="Proteomes" id="UP000183039"/>
    </source>
</evidence>
<comment type="caution">
    <text evidence="1">The sequence shown here is derived from an EMBL/GenBank/DDBJ whole genome shotgun (WGS) entry which is preliminary data.</text>
</comment>
<dbReference type="AlphaFoldDB" id="A0AA91GEC3"/>
<evidence type="ECO:0000313" key="1">
    <source>
        <dbReference type="EMBL" id="OJG88567.1"/>
    </source>
</evidence>
<name>A0AA91GEC3_9ENTE</name>
<reference evidence="1 2" key="1">
    <citation type="submission" date="2014-12" db="EMBL/GenBank/DDBJ databases">
        <title>Draft genome sequences of 29 type strains of Enterococci.</title>
        <authorList>
            <person name="Zhong Z."/>
            <person name="Sun Z."/>
            <person name="Liu W."/>
            <person name="Zhang W."/>
            <person name="Zhang H."/>
        </authorList>
    </citation>
    <scope>NUCLEOTIDE SEQUENCE [LARGE SCALE GENOMIC DNA]</scope>
    <source>
        <strain evidence="1 2">DSM 22801</strain>
    </source>
</reference>
<gene>
    <name evidence="1" type="ORF">RV15_GL001752</name>
</gene>
<dbReference type="Proteomes" id="UP000183039">
    <property type="component" value="Unassembled WGS sequence"/>
</dbReference>